<dbReference type="EMBL" id="BEXD01001557">
    <property type="protein sequence ID" value="GBB94701.1"/>
    <property type="molecule type" value="Genomic_DNA"/>
</dbReference>
<feature type="compositionally biased region" description="Low complexity" evidence="1">
    <location>
        <begin position="62"/>
        <end position="86"/>
    </location>
</feature>
<dbReference type="AlphaFoldDB" id="A0A2Z6RCL2"/>
<evidence type="ECO:0000313" key="2">
    <source>
        <dbReference type="EMBL" id="GBB94701.1"/>
    </source>
</evidence>
<protein>
    <submittedName>
        <fullName evidence="2">Uncharacterized protein</fullName>
    </submittedName>
</protein>
<feature type="region of interest" description="Disordered" evidence="1">
    <location>
        <begin position="1"/>
        <end position="87"/>
    </location>
</feature>
<name>A0A2Z6RCL2_9GLOM</name>
<comment type="caution">
    <text evidence="2">The sequence shown here is derived from an EMBL/GenBank/DDBJ whole genome shotgun (WGS) entry which is preliminary data.</text>
</comment>
<organism evidence="2 3">
    <name type="scientific">Rhizophagus clarus</name>
    <dbReference type="NCBI Taxonomy" id="94130"/>
    <lineage>
        <taxon>Eukaryota</taxon>
        <taxon>Fungi</taxon>
        <taxon>Fungi incertae sedis</taxon>
        <taxon>Mucoromycota</taxon>
        <taxon>Glomeromycotina</taxon>
        <taxon>Glomeromycetes</taxon>
        <taxon>Glomerales</taxon>
        <taxon>Glomeraceae</taxon>
        <taxon>Rhizophagus</taxon>
    </lineage>
</organism>
<reference evidence="2 3" key="1">
    <citation type="submission" date="2017-11" db="EMBL/GenBank/DDBJ databases">
        <title>The genome of Rhizophagus clarus HR1 reveals common genetic basis of auxotrophy among arbuscular mycorrhizal fungi.</title>
        <authorList>
            <person name="Kobayashi Y."/>
        </authorList>
    </citation>
    <scope>NUCLEOTIDE SEQUENCE [LARGE SCALE GENOMIC DNA]</scope>
    <source>
        <strain evidence="2 3">HR1</strain>
    </source>
</reference>
<evidence type="ECO:0000313" key="3">
    <source>
        <dbReference type="Proteomes" id="UP000247702"/>
    </source>
</evidence>
<keyword evidence="3" id="KW-1185">Reference proteome</keyword>
<feature type="compositionally biased region" description="Basic residues" evidence="1">
    <location>
        <begin position="10"/>
        <end position="22"/>
    </location>
</feature>
<evidence type="ECO:0000256" key="1">
    <source>
        <dbReference type="SAM" id="MobiDB-lite"/>
    </source>
</evidence>
<feature type="compositionally biased region" description="Polar residues" evidence="1">
    <location>
        <begin position="23"/>
        <end position="35"/>
    </location>
</feature>
<dbReference type="Proteomes" id="UP000247702">
    <property type="component" value="Unassembled WGS sequence"/>
</dbReference>
<proteinExistence type="predicted"/>
<accession>A0A2Z6RCL2</accession>
<gene>
    <name evidence="2" type="ORF">RclHR1_00240049</name>
</gene>
<sequence>MEIRQAEHHKFSHNPYKHKLNNKQRLSSKPTNLKPQNKRTSHLTGANTVALGKRIKSALTTNSPSKDISDNSSTSSSSNSLTNHNDGIVGGLASLC</sequence>